<organism evidence="1 2">
    <name type="scientific">Circinella minor</name>
    <dbReference type="NCBI Taxonomy" id="1195481"/>
    <lineage>
        <taxon>Eukaryota</taxon>
        <taxon>Fungi</taxon>
        <taxon>Fungi incertae sedis</taxon>
        <taxon>Mucoromycota</taxon>
        <taxon>Mucoromycotina</taxon>
        <taxon>Mucoromycetes</taxon>
        <taxon>Mucorales</taxon>
        <taxon>Lichtheimiaceae</taxon>
        <taxon>Circinella</taxon>
    </lineage>
</organism>
<accession>A0A8H7VNE9</accession>
<evidence type="ECO:0000313" key="1">
    <source>
        <dbReference type="EMBL" id="KAG2222863.1"/>
    </source>
</evidence>
<protein>
    <recommendedName>
        <fullName evidence="3">Armadillo repeat-containing protein 7</fullName>
    </recommendedName>
</protein>
<dbReference type="InterPro" id="IPR011989">
    <property type="entry name" value="ARM-like"/>
</dbReference>
<sequence length="147" mass="16691">MSQSHKRHRGQPGPDREQFLGQLVQEYHATEDNEAKQQVLANLGNFAYDSINHGWLWNVNAIDVFLDAIEQEDPLLKEFGSGGLANICLDSRHHQYLVSNQKHIQSITVLINQQQNITADTVINSMTILMLLINESSKQGKLFFSDM</sequence>
<dbReference type="Proteomes" id="UP000646827">
    <property type="component" value="Unassembled WGS sequence"/>
</dbReference>
<dbReference type="InterPro" id="IPR042462">
    <property type="entry name" value="ARMC7"/>
</dbReference>
<evidence type="ECO:0000313" key="2">
    <source>
        <dbReference type="Proteomes" id="UP000646827"/>
    </source>
</evidence>
<dbReference type="PANTHER" id="PTHR46263:SF1">
    <property type="entry name" value="ARMADILLO REPEAT-CONTAINING PROTEIN 7"/>
    <property type="match status" value="1"/>
</dbReference>
<dbReference type="EMBL" id="JAEPRB010000073">
    <property type="protein sequence ID" value="KAG2222863.1"/>
    <property type="molecule type" value="Genomic_DNA"/>
</dbReference>
<dbReference type="InterPro" id="IPR016024">
    <property type="entry name" value="ARM-type_fold"/>
</dbReference>
<gene>
    <name evidence="1" type="ORF">INT45_000478</name>
</gene>
<dbReference type="SUPFAM" id="SSF48371">
    <property type="entry name" value="ARM repeat"/>
    <property type="match status" value="1"/>
</dbReference>
<evidence type="ECO:0008006" key="3">
    <source>
        <dbReference type="Google" id="ProtNLM"/>
    </source>
</evidence>
<keyword evidence="2" id="KW-1185">Reference proteome</keyword>
<dbReference type="PANTHER" id="PTHR46263">
    <property type="entry name" value="ARMADILLO REPEAT-CONTAINING PROTEIN 7"/>
    <property type="match status" value="1"/>
</dbReference>
<dbReference type="OrthoDB" id="201709at2759"/>
<comment type="caution">
    <text evidence="1">The sequence shown here is derived from an EMBL/GenBank/DDBJ whole genome shotgun (WGS) entry which is preliminary data.</text>
</comment>
<dbReference type="Gene3D" id="1.25.10.10">
    <property type="entry name" value="Leucine-rich Repeat Variant"/>
    <property type="match status" value="1"/>
</dbReference>
<proteinExistence type="predicted"/>
<dbReference type="AlphaFoldDB" id="A0A8H7VNE9"/>
<name>A0A8H7VNE9_9FUNG</name>
<reference evidence="1 2" key="1">
    <citation type="submission" date="2020-12" db="EMBL/GenBank/DDBJ databases">
        <title>Metabolic potential, ecology and presence of endohyphal bacteria is reflected in genomic diversity of Mucoromycotina.</title>
        <authorList>
            <person name="Muszewska A."/>
            <person name="Okrasinska A."/>
            <person name="Steczkiewicz K."/>
            <person name="Drgas O."/>
            <person name="Orlowska M."/>
            <person name="Perlinska-Lenart U."/>
            <person name="Aleksandrzak-Piekarczyk T."/>
            <person name="Szatraj K."/>
            <person name="Zielenkiewicz U."/>
            <person name="Pilsyk S."/>
            <person name="Malc E."/>
            <person name="Mieczkowski P."/>
            <person name="Kruszewska J.S."/>
            <person name="Biernat P."/>
            <person name="Pawlowska J."/>
        </authorList>
    </citation>
    <scope>NUCLEOTIDE SEQUENCE [LARGE SCALE GENOMIC DNA]</scope>
    <source>
        <strain evidence="1 2">CBS 142.35</strain>
    </source>
</reference>